<keyword evidence="2" id="KW-0812">Transmembrane</keyword>
<feature type="compositionally biased region" description="Gly residues" evidence="1">
    <location>
        <begin position="167"/>
        <end position="178"/>
    </location>
</feature>
<dbReference type="EMBL" id="BOOU01000041">
    <property type="protein sequence ID" value="GII77754.1"/>
    <property type="molecule type" value="Genomic_DNA"/>
</dbReference>
<evidence type="ECO:0000259" key="3">
    <source>
        <dbReference type="Pfam" id="PF20177"/>
    </source>
</evidence>
<feature type="compositionally biased region" description="Low complexity" evidence="1">
    <location>
        <begin position="179"/>
        <end position="193"/>
    </location>
</feature>
<sequence length="279" mass="27280">MATQERVRPGLRLTARGAAALILVVTIAAEITGVAMIIGLVFCGACLGAVLLVQHRDLLALVVTPPVIFFAATLVSALTGALGAPSLVQALGLGLVTGLSAGAPWLFGGSALVLAVAWFRGLPANVREIRAEVRASRAAARPDAAAAPAGAPDTGAAAGAAPPPGRPGGAAPGPGRPRGGTARPGKARGVAGETPGGGGTPAPGRAGGVASGSARPGGDGVPAAGPEGATRPVPREREAKGPGGRRGARRRPAAGSGYAPEPEGYFEPRVYGSPREPTD</sequence>
<dbReference type="InterPro" id="IPR046672">
    <property type="entry name" value="DUF6542"/>
</dbReference>
<gene>
    <name evidence="4" type="ORF">Sru01_27360</name>
</gene>
<name>A0A919R0Y4_9ACTN</name>
<organism evidence="4 5">
    <name type="scientific">Sphaerisporangium rufum</name>
    <dbReference type="NCBI Taxonomy" id="1381558"/>
    <lineage>
        <taxon>Bacteria</taxon>
        <taxon>Bacillati</taxon>
        <taxon>Actinomycetota</taxon>
        <taxon>Actinomycetes</taxon>
        <taxon>Streptosporangiales</taxon>
        <taxon>Streptosporangiaceae</taxon>
        <taxon>Sphaerisporangium</taxon>
    </lineage>
</organism>
<keyword evidence="2" id="KW-1133">Transmembrane helix</keyword>
<feature type="transmembrane region" description="Helical" evidence="2">
    <location>
        <begin position="58"/>
        <end position="82"/>
    </location>
</feature>
<evidence type="ECO:0000313" key="5">
    <source>
        <dbReference type="Proteomes" id="UP000655287"/>
    </source>
</evidence>
<feature type="compositionally biased region" description="Gly residues" evidence="1">
    <location>
        <begin position="194"/>
        <end position="220"/>
    </location>
</feature>
<dbReference type="AlphaFoldDB" id="A0A919R0Y4"/>
<protein>
    <recommendedName>
        <fullName evidence="3">DUF6542 domain-containing protein</fullName>
    </recommendedName>
</protein>
<feature type="compositionally biased region" description="Low complexity" evidence="1">
    <location>
        <begin position="144"/>
        <end position="160"/>
    </location>
</feature>
<accession>A0A919R0Y4</accession>
<keyword evidence="5" id="KW-1185">Reference proteome</keyword>
<feature type="transmembrane region" description="Helical" evidence="2">
    <location>
        <begin position="20"/>
        <end position="51"/>
    </location>
</feature>
<keyword evidence="2" id="KW-0472">Membrane</keyword>
<dbReference type="Proteomes" id="UP000655287">
    <property type="component" value="Unassembled WGS sequence"/>
</dbReference>
<feature type="region of interest" description="Disordered" evidence="1">
    <location>
        <begin position="144"/>
        <end position="279"/>
    </location>
</feature>
<evidence type="ECO:0000313" key="4">
    <source>
        <dbReference type="EMBL" id="GII77754.1"/>
    </source>
</evidence>
<feature type="domain" description="DUF6542" evidence="3">
    <location>
        <begin position="12"/>
        <end position="123"/>
    </location>
</feature>
<proteinExistence type="predicted"/>
<evidence type="ECO:0000256" key="2">
    <source>
        <dbReference type="SAM" id="Phobius"/>
    </source>
</evidence>
<evidence type="ECO:0000256" key="1">
    <source>
        <dbReference type="SAM" id="MobiDB-lite"/>
    </source>
</evidence>
<feature type="transmembrane region" description="Helical" evidence="2">
    <location>
        <begin position="102"/>
        <end position="122"/>
    </location>
</feature>
<comment type="caution">
    <text evidence="4">The sequence shown here is derived from an EMBL/GenBank/DDBJ whole genome shotgun (WGS) entry which is preliminary data.</text>
</comment>
<reference evidence="4" key="1">
    <citation type="submission" date="2021-01" db="EMBL/GenBank/DDBJ databases">
        <title>Whole genome shotgun sequence of Sphaerisporangium rufum NBRC 109079.</title>
        <authorList>
            <person name="Komaki H."/>
            <person name="Tamura T."/>
        </authorList>
    </citation>
    <scope>NUCLEOTIDE SEQUENCE</scope>
    <source>
        <strain evidence="4">NBRC 109079</strain>
    </source>
</reference>
<dbReference type="Pfam" id="PF20177">
    <property type="entry name" value="DUF6542"/>
    <property type="match status" value="1"/>
</dbReference>